<name>A0A1E7KZA7_9ACTN</name>
<dbReference type="RefSeq" id="WP_070018678.1">
    <property type="nucleotide sequence ID" value="NZ_LJGW01000377.1"/>
</dbReference>
<organism evidence="2 3">
    <name type="scientific">Streptomyces nanshensis</name>
    <dbReference type="NCBI Taxonomy" id="518642"/>
    <lineage>
        <taxon>Bacteria</taxon>
        <taxon>Bacillati</taxon>
        <taxon>Actinomycetota</taxon>
        <taxon>Actinomycetes</taxon>
        <taxon>Kitasatosporales</taxon>
        <taxon>Streptomycetaceae</taxon>
        <taxon>Streptomyces</taxon>
    </lineage>
</organism>
<feature type="transmembrane region" description="Helical" evidence="1">
    <location>
        <begin position="72"/>
        <end position="98"/>
    </location>
</feature>
<evidence type="ECO:0000256" key="1">
    <source>
        <dbReference type="SAM" id="Phobius"/>
    </source>
</evidence>
<keyword evidence="3" id="KW-1185">Reference proteome</keyword>
<feature type="transmembrane region" description="Helical" evidence="1">
    <location>
        <begin position="124"/>
        <end position="147"/>
    </location>
</feature>
<protein>
    <submittedName>
        <fullName evidence="2">Uncharacterized protein</fullName>
    </submittedName>
</protein>
<proteinExistence type="predicted"/>
<accession>A0A1E7KZA7</accession>
<reference evidence="2 3" key="1">
    <citation type="journal article" date="2016" name="Front. Microbiol.">
        <title>Comparative Genomics Analysis of Streptomyces Species Reveals Their Adaptation to the Marine Environment and Their Diversity at the Genomic Level.</title>
        <authorList>
            <person name="Tian X."/>
            <person name="Zhang Z."/>
            <person name="Yang T."/>
            <person name="Chen M."/>
            <person name="Li J."/>
            <person name="Chen F."/>
            <person name="Yang J."/>
            <person name="Li W."/>
            <person name="Zhang B."/>
            <person name="Zhang Z."/>
            <person name="Wu J."/>
            <person name="Zhang C."/>
            <person name="Long L."/>
            <person name="Xiao J."/>
        </authorList>
    </citation>
    <scope>NUCLEOTIDE SEQUENCE [LARGE SCALE GENOMIC DNA]</scope>
    <source>
        <strain evidence="2 3">SCSIO 10429</strain>
    </source>
</reference>
<comment type="caution">
    <text evidence="2">The sequence shown here is derived from an EMBL/GenBank/DDBJ whole genome shotgun (WGS) entry which is preliminary data.</text>
</comment>
<keyword evidence="1" id="KW-0472">Membrane</keyword>
<feature type="transmembrane region" description="Helical" evidence="1">
    <location>
        <begin position="153"/>
        <end position="172"/>
    </location>
</feature>
<keyword evidence="1" id="KW-0812">Transmembrane</keyword>
<dbReference type="AlphaFoldDB" id="A0A1E7KZA7"/>
<dbReference type="Proteomes" id="UP000176005">
    <property type="component" value="Unassembled WGS sequence"/>
</dbReference>
<evidence type="ECO:0000313" key="2">
    <source>
        <dbReference type="EMBL" id="OEV09211.1"/>
    </source>
</evidence>
<gene>
    <name evidence="2" type="ORF">AN218_22305</name>
</gene>
<sequence>MDVLSLTKSRSARWNLILQTFLTGCLVSDSVVTLMNPRIYVPGDQGETTVGPGLDVAVLDVRLTDPTLTERLLAAAPTVGMAFLVTVVLLLLLLGLGLTRNFPELAEKAAEENLEDNTGPRRGVIALMATLTLLVVGSWVASFIYFYTGPHQAAPHFLGNLSLIGLVVYVTGRLFNTDDHRRALELELKGTL</sequence>
<keyword evidence="1" id="KW-1133">Transmembrane helix</keyword>
<dbReference type="EMBL" id="LJGW01000377">
    <property type="protein sequence ID" value="OEV09211.1"/>
    <property type="molecule type" value="Genomic_DNA"/>
</dbReference>
<evidence type="ECO:0000313" key="3">
    <source>
        <dbReference type="Proteomes" id="UP000176005"/>
    </source>
</evidence>